<evidence type="ECO:0000256" key="2">
    <source>
        <dbReference type="SAM" id="Phobius"/>
    </source>
</evidence>
<feature type="transmembrane region" description="Helical" evidence="2">
    <location>
        <begin position="145"/>
        <end position="168"/>
    </location>
</feature>
<evidence type="ECO:0000313" key="5">
    <source>
        <dbReference type="Proteomes" id="UP000002505"/>
    </source>
</evidence>
<dbReference type="InterPro" id="IPR021878">
    <property type="entry name" value="TgpA_N"/>
</dbReference>
<dbReference type="InterPro" id="IPR038765">
    <property type="entry name" value="Papain-like_cys_pep_sf"/>
</dbReference>
<dbReference type="InterPro" id="IPR002931">
    <property type="entry name" value="Transglutaminase-like"/>
</dbReference>
<feature type="transmembrane region" description="Helical" evidence="2">
    <location>
        <begin position="114"/>
        <end position="133"/>
    </location>
</feature>
<dbReference type="InterPro" id="IPR052901">
    <property type="entry name" value="Bact_TGase-like"/>
</dbReference>
<sequence>MTSAPGLRPRSGSARKPFSSQTGPFSNGQPAWHFALDAGALTVLLGLGLLGFGLSFGGDPYYLLSGFGGIILGLGIGVLNAHLRLGLLVTTAIALGAYLVFGTLLAVPDAAIAGFVPTLDSLRTLLLGVVFAWKDMLTVGVPVGSANGVLIVPFLSSMIMALVAAVLTWRVRSPYLPLIPVLLLFVTGIAFSTNAAFLTVERGIGLTVLGIAWATFRRDALRRSSTRRVSVNNPQADTATVRKASLRRLGMAAGVIAVSVGVTALSAPLVTAGNERKVLRNVVVPPFDPKDYVTPLASFRTYVKDKKDDTLFVVKGLPRDGRVRLGALDAFNGTNYNMDPNGSGNFSKVGDAESINTLADTSSVVPTNDYSIDISIEDYQGYFVPGGRKTTGISFDQGGSQAASGLYFNSGTDTAVTTNGLNRGDSYSVQVSDPVKLEHGQLTQYDFAQLSLPDPLEVPPVVGSQANDLSADAPTAIDRVRQIEAHFQKTGAFSNGLVSEGQLPSVSGHGSARIRNLLTAKQMLGDDEQYAVAMSLMLRHLGIPSRVVMGFYPDPTSPENGAGEVRITGKNVHAWVEVAFERVGWVSFDPTPPKDNVPIPPDPENKSKPKPQVLQPPPPPQEPADLPPDSSPDALDADQKKDNPWLFWGALLSALGVALIPLAILALPLLLVALLKSRRRKSRFSAGDPAQRVGGGWSEVVSLATDMGAAVDTRATRRESAAVLAEAFPGSQSATTTLARRADASIFGAGQPSEDEVREYWTIVDGSLKEMTATVGFWRRQQARFSPRSLLSDARNALNTKDNAGGGGRRFKLPALPFGKAAGRRRTPAGPPAAGPGTPPAGAGTPSPEEPPTQGPKPQ</sequence>
<evidence type="ECO:0000256" key="1">
    <source>
        <dbReference type="SAM" id="MobiDB-lite"/>
    </source>
</evidence>
<feature type="domain" description="Transglutaminase-like" evidence="3">
    <location>
        <begin position="519"/>
        <end position="592"/>
    </location>
</feature>
<dbReference type="PANTHER" id="PTHR42736">
    <property type="entry name" value="PROTEIN-GLUTAMINE GAMMA-GLUTAMYLTRANSFERASE"/>
    <property type="match status" value="1"/>
</dbReference>
<feature type="transmembrane region" description="Helical" evidence="2">
    <location>
        <begin position="61"/>
        <end position="79"/>
    </location>
</feature>
<dbReference type="KEGG" id="ach:Achl_1334"/>
<gene>
    <name evidence="4" type="ordered locus">Achl_1334</name>
</gene>
<feature type="compositionally biased region" description="Pro residues" evidence="1">
    <location>
        <begin position="848"/>
        <end position="859"/>
    </location>
</feature>
<dbReference type="HOGENOM" id="CLU_012121_2_0_11"/>
<feature type="compositionally biased region" description="Pro residues" evidence="1">
    <location>
        <begin position="829"/>
        <end position="839"/>
    </location>
</feature>
<feature type="transmembrane region" description="Helical" evidence="2">
    <location>
        <begin position="85"/>
        <end position="107"/>
    </location>
</feature>
<protein>
    <submittedName>
        <fullName evidence="4">Transglutaminase domain protein</fullName>
    </submittedName>
</protein>
<dbReference type="Pfam" id="PF11992">
    <property type="entry name" value="TgpA_N"/>
    <property type="match status" value="1"/>
</dbReference>
<reference evidence="4" key="1">
    <citation type="submission" date="2009-01" db="EMBL/GenBank/DDBJ databases">
        <title>Complete sequence of chromosome of Arthrobacter chlorophenolicus A6.</title>
        <authorList>
            <consortium name="US DOE Joint Genome Institute"/>
            <person name="Lucas S."/>
            <person name="Copeland A."/>
            <person name="Lapidus A."/>
            <person name="Glavina del Rio T."/>
            <person name="Tice H."/>
            <person name="Bruce D."/>
            <person name="Goodwin L."/>
            <person name="Pitluck S."/>
            <person name="Goltsman E."/>
            <person name="Clum A."/>
            <person name="Larimer F."/>
            <person name="Land M."/>
            <person name="Hauser L."/>
            <person name="Kyrpides N."/>
            <person name="Mikhailova N."/>
            <person name="Jansson J."/>
            <person name="Richardson P."/>
        </authorList>
    </citation>
    <scope>NUCLEOTIDE SEQUENCE [LARGE SCALE GENOMIC DNA]</scope>
    <source>
        <strain evidence="4">A6</strain>
    </source>
</reference>
<keyword evidence="2" id="KW-0472">Membrane</keyword>
<feature type="compositionally biased region" description="Pro residues" evidence="1">
    <location>
        <begin position="614"/>
        <end position="630"/>
    </location>
</feature>
<dbReference type="PANTHER" id="PTHR42736:SF1">
    <property type="entry name" value="PROTEIN-GLUTAMINE GAMMA-GLUTAMYLTRANSFERASE"/>
    <property type="match status" value="1"/>
</dbReference>
<keyword evidence="5" id="KW-1185">Reference proteome</keyword>
<dbReference type="RefSeq" id="WP_015936547.1">
    <property type="nucleotide sequence ID" value="NC_011886.1"/>
</dbReference>
<name>B8HFI5_PSECP</name>
<dbReference type="EMBL" id="CP001341">
    <property type="protein sequence ID" value="ACL39324.1"/>
    <property type="molecule type" value="Genomic_DNA"/>
</dbReference>
<feature type="transmembrane region" description="Helical" evidence="2">
    <location>
        <begin position="175"/>
        <end position="197"/>
    </location>
</feature>
<dbReference type="Gene3D" id="3.10.620.30">
    <property type="match status" value="1"/>
</dbReference>
<keyword evidence="2" id="KW-1133">Transmembrane helix</keyword>
<organism evidence="4 5">
    <name type="scientific">Pseudarthrobacter chlorophenolicus (strain ATCC 700700 / DSM 12829 / CIP 107037 / JCM 12360 / KCTC 9906 / NCIMB 13794 / A6)</name>
    <name type="common">Arthrobacter chlorophenolicus</name>
    <dbReference type="NCBI Taxonomy" id="452863"/>
    <lineage>
        <taxon>Bacteria</taxon>
        <taxon>Bacillati</taxon>
        <taxon>Actinomycetota</taxon>
        <taxon>Actinomycetes</taxon>
        <taxon>Micrococcales</taxon>
        <taxon>Micrococcaceae</taxon>
        <taxon>Pseudarthrobacter</taxon>
    </lineage>
</organism>
<feature type="transmembrane region" description="Helical" evidence="2">
    <location>
        <begin position="249"/>
        <end position="270"/>
    </location>
</feature>
<dbReference type="OrthoDB" id="3651060at2"/>
<feature type="region of interest" description="Disordered" evidence="1">
    <location>
        <begin position="1"/>
        <end position="24"/>
    </location>
</feature>
<dbReference type="SUPFAM" id="SSF54001">
    <property type="entry name" value="Cysteine proteinases"/>
    <property type="match status" value="1"/>
</dbReference>
<feature type="compositionally biased region" description="Pro residues" evidence="1">
    <location>
        <begin position="591"/>
        <end position="602"/>
    </location>
</feature>
<feature type="region of interest" description="Disordered" evidence="1">
    <location>
        <begin position="591"/>
        <end position="638"/>
    </location>
</feature>
<dbReference type="Proteomes" id="UP000002505">
    <property type="component" value="Chromosome"/>
</dbReference>
<evidence type="ECO:0000259" key="3">
    <source>
        <dbReference type="SMART" id="SM00460"/>
    </source>
</evidence>
<keyword evidence="2" id="KW-0812">Transmembrane</keyword>
<feature type="region of interest" description="Disordered" evidence="1">
    <location>
        <begin position="799"/>
        <end position="859"/>
    </location>
</feature>
<evidence type="ECO:0000313" key="4">
    <source>
        <dbReference type="EMBL" id="ACL39324.1"/>
    </source>
</evidence>
<dbReference type="eggNOG" id="COG1305">
    <property type="taxonomic scope" value="Bacteria"/>
</dbReference>
<proteinExistence type="predicted"/>
<feature type="transmembrane region" description="Helical" evidence="2">
    <location>
        <begin position="31"/>
        <end position="54"/>
    </location>
</feature>
<dbReference type="Pfam" id="PF01841">
    <property type="entry name" value="Transglut_core"/>
    <property type="match status" value="1"/>
</dbReference>
<accession>B8HFI5</accession>
<dbReference type="STRING" id="452863.Achl_1334"/>
<feature type="transmembrane region" description="Helical" evidence="2">
    <location>
        <begin position="645"/>
        <end position="675"/>
    </location>
</feature>
<dbReference type="SMART" id="SM00460">
    <property type="entry name" value="TGc"/>
    <property type="match status" value="1"/>
</dbReference>
<dbReference type="AlphaFoldDB" id="B8HFI5"/>